<organism evidence="1 4">
    <name type="scientific">Halanaeroarchaeum sulfurireducens</name>
    <dbReference type="NCBI Taxonomy" id="1604004"/>
    <lineage>
        <taxon>Archaea</taxon>
        <taxon>Methanobacteriati</taxon>
        <taxon>Methanobacteriota</taxon>
        <taxon>Stenosarchaea group</taxon>
        <taxon>Halobacteria</taxon>
        <taxon>Halobacteriales</taxon>
        <taxon>Halobacteriaceae</taxon>
        <taxon>Halanaeroarchaeum</taxon>
    </lineage>
</organism>
<proteinExistence type="predicted"/>
<dbReference type="KEGG" id="hsf:HLASA_2128"/>
<accession>A0A0F7PBL0</accession>
<dbReference type="Proteomes" id="UP000069906">
    <property type="component" value="Chromosome"/>
</dbReference>
<reference evidence="3" key="2">
    <citation type="submission" date="2015-05" db="EMBL/GenBank/DDBJ databases">
        <title>Complete genome sequence of Halanaeroarchaeum sulfurireducens type strain M27-SA2, a sulfate-reducer haloarchaeon from marine anoxic lake Medee.</title>
        <authorList>
            <person name="Messina E."/>
            <person name="Kublanov I.V."/>
            <person name="Toshchakov S."/>
            <person name="Arcadi E."/>
            <person name="La Spada G."/>
            <person name="La Cono V."/>
            <person name="Yakimov M.M."/>
        </authorList>
    </citation>
    <scope>NUCLEOTIDE SEQUENCE [LARGE SCALE GENOMIC DNA]</scope>
    <source>
        <strain evidence="3">M27-SA2</strain>
    </source>
</reference>
<dbReference type="STRING" id="1604004.HLASA_2128"/>
<dbReference type="OrthoDB" id="190410at2157"/>
<dbReference type="InterPro" id="IPR055983">
    <property type="entry name" value="DUF7561"/>
</dbReference>
<evidence type="ECO:0008006" key="5">
    <source>
        <dbReference type="Google" id="ProtNLM"/>
    </source>
</evidence>
<name>A0A0F7PBL0_9EURY</name>
<evidence type="ECO:0000313" key="3">
    <source>
        <dbReference type="Proteomes" id="UP000060390"/>
    </source>
</evidence>
<evidence type="ECO:0000313" key="1">
    <source>
        <dbReference type="EMBL" id="AKH98556.1"/>
    </source>
</evidence>
<evidence type="ECO:0000313" key="2">
    <source>
        <dbReference type="EMBL" id="ALG82998.1"/>
    </source>
</evidence>
<evidence type="ECO:0000313" key="4">
    <source>
        <dbReference type="Proteomes" id="UP000069906"/>
    </source>
</evidence>
<dbReference type="KEGG" id="hsu:HLASF_2094"/>
<dbReference type="AlphaFoldDB" id="A0A0F7PBL0"/>
<dbReference type="HOGENOM" id="CLU_184177_0_0_2"/>
<reference evidence="1 4" key="1">
    <citation type="journal article" date="2015" name="ISME J.">
        <title>Elemental sulfur and acetate can support life of a novel strictly anaerobic haloarchaeon.</title>
        <authorList>
            <person name="Sorokin D.Y."/>
            <person name="Kublanov I.V."/>
            <person name="Gavrilov S.N."/>
            <person name="Rojo D."/>
            <person name="Roman P."/>
            <person name="Golyshin P.N."/>
            <person name="Slepak V.Z."/>
            <person name="Smedile F."/>
            <person name="Ferrer M."/>
            <person name="Messina E."/>
            <person name="La Cono V."/>
            <person name="Yakimov M.M."/>
        </authorList>
    </citation>
    <scope>NUCLEOTIDE SEQUENCE [LARGE SCALE GENOMIC DNA]</scope>
    <source>
        <strain evidence="1 4">HSR2</strain>
    </source>
</reference>
<dbReference type="Pfam" id="PF24442">
    <property type="entry name" value="DUF7561"/>
    <property type="match status" value="1"/>
</dbReference>
<reference evidence="2 3" key="3">
    <citation type="journal article" date="2016" name="Stand. Genomic Sci.">
        <title>Complete genome sequence of 'Halanaeroarchaeum sulfurireducens' M27-SA2, a sulfur-reducing and acetate-oxidizing haloarchaeon from the deep-sea hypersaline anoxic lake Medee.</title>
        <authorList>
            <person name="Messina E."/>
            <person name="Sorokin D.Y."/>
            <person name="Kublanov I.V."/>
            <person name="Toshchakov S."/>
            <person name="Lopatina A."/>
            <person name="Arcadi E."/>
            <person name="Smedile F."/>
            <person name="La Spada G."/>
            <person name="La Cono V."/>
            <person name="Yakimov M.M."/>
        </authorList>
    </citation>
    <scope>NUCLEOTIDE SEQUENCE [LARGE SCALE GENOMIC DNA]</scope>
    <source>
        <strain evidence="2 3">M27-SA2</strain>
    </source>
</reference>
<dbReference type="RefSeq" id="WP_050049208.1">
    <property type="nucleotide sequence ID" value="NZ_CP008874.1"/>
</dbReference>
<keyword evidence="4" id="KW-1185">Reference proteome</keyword>
<dbReference type="GeneID" id="26011460"/>
<dbReference type="Proteomes" id="UP000060390">
    <property type="component" value="Chromosome"/>
</dbReference>
<gene>
    <name evidence="2" type="ORF">HLASA_2128</name>
    <name evidence="1" type="ORF">HLASF_2094</name>
</gene>
<protein>
    <recommendedName>
        <fullName evidence="5">Small CPxCG-related zinc finger protein</fullName>
    </recommendedName>
</protein>
<dbReference type="EMBL" id="CP008874">
    <property type="protein sequence ID" value="AKH98556.1"/>
    <property type="molecule type" value="Genomic_DNA"/>
</dbReference>
<dbReference type="EMBL" id="CP011564">
    <property type="protein sequence ID" value="ALG82998.1"/>
    <property type="molecule type" value="Genomic_DNA"/>
</dbReference>
<sequence length="70" mass="7446">MGEPCAVCGRDVPIAGGIANFWTFDHTETGGMTLELADGSEFFLCFSCMEALPDHPTAADVEALAEERHG</sequence>